<dbReference type="Proteomes" id="UP000297910">
    <property type="component" value="Unassembled WGS sequence"/>
</dbReference>
<gene>
    <name evidence="2" type="ORF">BPAE_0127g00170</name>
</gene>
<name>A0A4Z1FPH0_9HELO</name>
<feature type="transmembrane region" description="Helical" evidence="1">
    <location>
        <begin position="20"/>
        <end position="38"/>
    </location>
</feature>
<proteinExistence type="predicted"/>
<evidence type="ECO:0000313" key="2">
    <source>
        <dbReference type="EMBL" id="TGO23597.1"/>
    </source>
</evidence>
<evidence type="ECO:0000256" key="1">
    <source>
        <dbReference type="SAM" id="Phobius"/>
    </source>
</evidence>
<protein>
    <submittedName>
        <fullName evidence="2">Uncharacterized protein</fullName>
    </submittedName>
</protein>
<keyword evidence="1" id="KW-1133">Transmembrane helix</keyword>
<sequence>MTTSFSTYLYHAFDDRVPPTVPFGMAVIAIISDEYILWHRTHMNISDRTVVNSSKKAIDVYQTRDNLTKFRWSQLSPQE</sequence>
<keyword evidence="3" id="KW-1185">Reference proteome</keyword>
<accession>A0A4Z1FPH0</accession>
<keyword evidence="1" id="KW-0812">Transmembrane</keyword>
<dbReference type="EMBL" id="PQXI01000127">
    <property type="protein sequence ID" value="TGO23597.1"/>
    <property type="molecule type" value="Genomic_DNA"/>
</dbReference>
<dbReference type="AlphaFoldDB" id="A0A4Z1FPH0"/>
<keyword evidence="1" id="KW-0472">Membrane</keyword>
<reference evidence="2 3" key="1">
    <citation type="submission" date="2017-12" db="EMBL/GenBank/DDBJ databases">
        <title>Comparative genomics of Botrytis spp.</title>
        <authorList>
            <person name="Valero-Jimenez C.A."/>
            <person name="Tapia P."/>
            <person name="Veloso J."/>
            <person name="Silva-Moreno E."/>
            <person name="Staats M."/>
            <person name="Valdes J.H."/>
            <person name="Van Kan J.A.L."/>
        </authorList>
    </citation>
    <scope>NUCLEOTIDE SEQUENCE [LARGE SCALE GENOMIC DNA]</scope>
    <source>
        <strain evidence="2 3">Bp0003</strain>
    </source>
</reference>
<comment type="caution">
    <text evidence="2">The sequence shown here is derived from an EMBL/GenBank/DDBJ whole genome shotgun (WGS) entry which is preliminary data.</text>
</comment>
<organism evidence="2 3">
    <name type="scientific">Botrytis paeoniae</name>
    <dbReference type="NCBI Taxonomy" id="278948"/>
    <lineage>
        <taxon>Eukaryota</taxon>
        <taxon>Fungi</taxon>
        <taxon>Dikarya</taxon>
        <taxon>Ascomycota</taxon>
        <taxon>Pezizomycotina</taxon>
        <taxon>Leotiomycetes</taxon>
        <taxon>Helotiales</taxon>
        <taxon>Sclerotiniaceae</taxon>
        <taxon>Botrytis</taxon>
    </lineage>
</organism>
<evidence type="ECO:0000313" key="3">
    <source>
        <dbReference type="Proteomes" id="UP000297910"/>
    </source>
</evidence>